<gene>
    <name evidence="2" type="ORF">G5C51_28945</name>
</gene>
<evidence type="ECO:0000313" key="3">
    <source>
        <dbReference type="Proteomes" id="UP000481583"/>
    </source>
</evidence>
<keyword evidence="1" id="KW-0812">Transmembrane</keyword>
<evidence type="ECO:0000256" key="1">
    <source>
        <dbReference type="SAM" id="Phobius"/>
    </source>
</evidence>
<accession>A0A6G4U7D8</accession>
<sequence length="65" mass="7132">MTRDWLVCANCAGPVSEGRCPVCRASRQRMQRENGGFSLSPTVILWLIGLLAAITAVLYLEHQTA</sequence>
<dbReference type="RefSeq" id="WP_165241369.1">
    <property type="nucleotide sequence ID" value="NZ_JAAKZV010000170.1"/>
</dbReference>
<keyword evidence="1" id="KW-0472">Membrane</keyword>
<dbReference type="EMBL" id="JAAKZV010000170">
    <property type="protein sequence ID" value="NGN67912.1"/>
    <property type="molecule type" value="Genomic_DNA"/>
</dbReference>
<dbReference type="AlphaFoldDB" id="A0A6G4U7D8"/>
<proteinExistence type="predicted"/>
<dbReference type="Proteomes" id="UP000481583">
    <property type="component" value="Unassembled WGS sequence"/>
</dbReference>
<protein>
    <submittedName>
        <fullName evidence="2">Uncharacterized protein</fullName>
    </submittedName>
</protein>
<organism evidence="2 3">
    <name type="scientific">Streptomyces coryli</name>
    <dbReference type="NCBI Taxonomy" id="1128680"/>
    <lineage>
        <taxon>Bacteria</taxon>
        <taxon>Bacillati</taxon>
        <taxon>Actinomycetota</taxon>
        <taxon>Actinomycetes</taxon>
        <taxon>Kitasatosporales</taxon>
        <taxon>Streptomycetaceae</taxon>
        <taxon>Streptomyces</taxon>
    </lineage>
</organism>
<feature type="transmembrane region" description="Helical" evidence="1">
    <location>
        <begin position="37"/>
        <end position="60"/>
    </location>
</feature>
<name>A0A6G4U7D8_9ACTN</name>
<keyword evidence="1" id="KW-1133">Transmembrane helix</keyword>
<comment type="caution">
    <text evidence="2">The sequence shown here is derived from an EMBL/GenBank/DDBJ whole genome shotgun (WGS) entry which is preliminary data.</text>
</comment>
<keyword evidence="3" id="KW-1185">Reference proteome</keyword>
<reference evidence="2 3" key="1">
    <citation type="submission" date="2020-02" db="EMBL/GenBank/DDBJ databases">
        <title>Whole-genome analyses of novel actinobacteria.</title>
        <authorList>
            <person name="Sahin N."/>
        </authorList>
    </citation>
    <scope>NUCLEOTIDE SEQUENCE [LARGE SCALE GENOMIC DNA]</scope>
    <source>
        <strain evidence="2 3">A7024</strain>
    </source>
</reference>
<evidence type="ECO:0000313" key="2">
    <source>
        <dbReference type="EMBL" id="NGN67912.1"/>
    </source>
</evidence>